<dbReference type="KEGG" id="nar:Saro_2711"/>
<dbReference type="EMBL" id="CP000248">
    <property type="protein sequence ID" value="ABD27147.1"/>
    <property type="molecule type" value="Genomic_DNA"/>
</dbReference>
<accession>Q2G4S6</accession>
<reference evidence="3" key="1">
    <citation type="submission" date="2006-01" db="EMBL/GenBank/DDBJ databases">
        <title>Complete sequence of Novosphingobium aromaticivorans DSM 12444.</title>
        <authorList>
            <consortium name="US DOE Joint Genome Institute"/>
            <person name="Copeland A."/>
            <person name="Lucas S."/>
            <person name="Lapidus A."/>
            <person name="Barry K."/>
            <person name="Detter J.C."/>
            <person name="Glavina T."/>
            <person name="Hammon N."/>
            <person name="Israni S."/>
            <person name="Pitluck S."/>
            <person name="Chain P."/>
            <person name="Malfatti S."/>
            <person name="Shin M."/>
            <person name="Vergez L."/>
            <person name="Schmutz J."/>
            <person name="Larimer F."/>
            <person name="Land M."/>
            <person name="Kyrpides N."/>
            <person name="Ivanova N."/>
            <person name="Fredrickson J."/>
            <person name="Balkwill D."/>
            <person name="Romine M.F."/>
            <person name="Richardson P."/>
        </authorList>
    </citation>
    <scope>NUCLEOTIDE SEQUENCE [LARGE SCALE GENOMIC DNA]</scope>
    <source>
        <strain evidence="3">ATCC 700278 / DSM 12444 / CCUG 56034 / CIP 105152 / NBRC 16084 / F199</strain>
    </source>
</reference>
<gene>
    <name evidence="2" type="ordered locus">Saro_2711</name>
</gene>
<dbReference type="AlphaFoldDB" id="Q2G4S6"/>
<dbReference type="HOGENOM" id="CLU_034830_1_0_5"/>
<keyword evidence="1" id="KW-0175">Coiled coil</keyword>
<dbReference type="CDD" id="cd01029">
    <property type="entry name" value="TOPRIM_primases"/>
    <property type="match status" value="1"/>
</dbReference>
<evidence type="ECO:0000256" key="1">
    <source>
        <dbReference type="SAM" id="Coils"/>
    </source>
</evidence>
<evidence type="ECO:0000313" key="3">
    <source>
        <dbReference type="Proteomes" id="UP000009134"/>
    </source>
</evidence>
<evidence type="ECO:0008006" key="4">
    <source>
        <dbReference type="Google" id="ProtNLM"/>
    </source>
</evidence>
<keyword evidence="3" id="KW-1185">Reference proteome</keyword>
<dbReference type="eggNOG" id="COG4643">
    <property type="taxonomic scope" value="Bacteria"/>
</dbReference>
<dbReference type="STRING" id="279238.Saro_2711"/>
<dbReference type="Proteomes" id="UP000009134">
    <property type="component" value="Chromosome"/>
</dbReference>
<protein>
    <recommendedName>
        <fullName evidence="4">Toprim domain-containing protein</fullName>
    </recommendedName>
</protein>
<feature type="coiled-coil region" evidence="1">
    <location>
        <begin position="89"/>
        <end position="118"/>
    </location>
</feature>
<dbReference type="RefSeq" id="WP_011446353.1">
    <property type="nucleotide sequence ID" value="NC_007794.1"/>
</dbReference>
<dbReference type="InterPro" id="IPR034154">
    <property type="entry name" value="TOPRIM_DnaG/twinkle"/>
</dbReference>
<organism evidence="2 3">
    <name type="scientific">Novosphingobium aromaticivorans (strain ATCC 700278 / DSM 12444 / CCUG 56034 / CIP 105152 / NBRC 16084 / F199)</name>
    <dbReference type="NCBI Taxonomy" id="279238"/>
    <lineage>
        <taxon>Bacteria</taxon>
        <taxon>Pseudomonadati</taxon>
        <taxon>Pseudomonadota</taxon>
        <taxon>Alphaproteobacteria</taxon>
        <taxon>Sphingomonadales</taxon>
        <taxon>Sphingomonadaceae</taxon>
        <taxon>Novosphingobium</taxon>
    </lineage>
</organism>
<sequence>MSIHDSIADFIGFMEANGVVPIEPIAQRLASGSLIRFRCEGDGKGRQNGWAILYLDQRPAGAFGNYRMNTGTLKWKASDDRPALSAAERDALQREWRAAKERREAEQHNNQRQAALAAADLWQRASAATPEHPYVARKQIDPSPLRVLGEELLIPMTDNTGLLWNLQRIKPDGEKRFLKGGRINGLFAIVGRFSPETEEAVICEGYATADTVHQATGLPVIVTFNTSNMARVARLFAEKRPDLSYTVFADDDEATALREMEHRGIYKNPGIETAEAVAAEIGAHVAYPLGRPQRGAA</sequence>
<name>Q2G4S6_NOVAD</name>
<proteinExistence type="predicted"/>
<evidence type="ECO:0000313" key="2">
    <source>
        <dbReference type="EMBL" id="ABD27147.1"/>
    </source>
</evidence>